<organism evidence="1 2">
    <name type="scientific">Diphasiastrum complanatum</name>
    <name type="common">Issler's clubmoss</name>
    <name type="synonym">Lycopodium complanatum</name>
    <dbReference type="NCBI Taxonomy" id="34168"/>
    <lineage>
        <taxon>Eukaryota</taxon>
        <taxon>Viridiplantae</taxon>
        <taxon>Streptophyta</taxon>
        <taxon>Embryophyta</taxon>
        <taxon>Tracheophyta</taxon>
        <taxon>Lycopodiopsida</taxon>
        <taxon>Lycopodiales</taxon>
        <taxon>Lycopodiaceae</taxon>
        <taxon>Lycopodioideae</taxon>
        <taxon>Diphasiastrum</taxon>
    </lineage>
</organism>
<comment type="caution">
    <text evidence="1">The sequence shown here is derived from an EMBL/GenBank/DDBJ whole genome shotgun (WGS) entry which is preliminary data.</text>
</comment>
<sequence>MEATWQLPRRQLSLFLHLHHCSSSTYNCTIKCICFPKEITKRHQNESEQDFKRSWDLYRASKSEEQKAEALEMAMEAFLRMSDCLNDSAQIANMFEVADSNRFVVDVARAFKNRVERSKNVMSNGLWVLKDLIDFFHEEPKGQSGAGKRMLQIFQILVTCPTCDIQAVLDAGLLSSLLSLIHQLFGSGISAISGSIVEDDESACDLEEHDAQFSNGSSTLQRSFTTLNDVDLKMEYRLQVAGDLMQVVEALARHRGAGKRSRDDDTLKLLFYMAVSPADDLSPPRQESVSKTTLQFTQYRLQVIQIIKLLLIYDSADVAEYIHAHQLVKVLLKAVKEYNFRTGDADYRVEVVALLRDCINLPSKPEAGATILREDLLNAHGYQLLVQFALNLSSSYSSKKTQQAYAGNSGQSDIVTASTKITTHSDQLGVNNGEIKLRTPLSCLLDIIIELAQGGSVQLDKAVDNATIINGKASIATKVMSNSSPQAQLDKKKHAHAEKKSAGADVIGYKIKDVFAVQVLQDVFLKAESLELQLEILDRLLKLLSSHPENYFVVEELRIMSLFLSNLSTFPRTLQERLLKLLEYVAIVLNIVPQQELLSLCYLLQQPLAEYLKAFILSFFLKLLSFDPHYKLLLREVGLLDVLIDYIKQCEISLEIDNSIFERDCHHLSKELLQSTAEWSSLAMSSLMVETTTLTWDCLVALVKRSDQNQAIFRKLGGIQAAIPLLASPSHRPGVLQLLSCVIYEDVNQSHPEEIKLLINILSSGSATGTLGANWKVDSEAVVEILWTLWSTLRGNAAAKDVFREAKGFMLLTKVLQNLQPDEGQLKILLSSAEAPLGAIFSTSPTLALHMEVFNALLHLMIVAASGVTQNRVRLHDSLMSQMFKQMISTLGLLCAEYERHIMELLFSVSIEWTRSPIQHFWSSNLSISLETMPHIERSSRPDEAIGNVFNNVNSEKSLVSKASDFPTDEILNIGAIKVLLSCFMQFTEMAQLEILTYVERLASWSSRNKDRLTSCGCVALLQRALLPENMPSSSLVSQGVQFLGLLGAYRISPSDLRILLGCLWKFKDSSLSKPGRAVFDIIDKMLQVEGISSENLSLSTFVEFSMIRVGHACIHVPLGSRNWPPAAGYSFVCWIRYEGGIKRSGCEELTLKKNSVSNKKATNHENLIRSPIIRIFGTEIKEEKGLKLMELFMDDTGMLTLSTGPTSTLVFKGVYLEDRVWYHLAIVHNKANTLGGFFQSSVANLYLNGSFQSTGKLGSSPFSIGRPLQAVIGTAASMAELCSLCWQLGSCYLFEEAISAPAIYLMYALGRAYHGLFQDSDLLRFVPHEACGGKNLAMLGALDLLPSSQHLVHSGLNLKNSSSQDGSEIIWEVEKLIRCHAQLSGRKLVFAFNGTSVNVSDSSGSFPVLNLVDPTSNAASPVGGLPHCGHLSGDAELLKPCSFGDAIRKIGGVHVVLALLEAAETRDMLRLALSLLVHVLHRNPQNSYDMLACRGYHLLALFLHHRIALLALQDLEHLFQIAACEASFPSSSGVSEPVQCDTVTREALAEDGVEAISPSDVPDDHNSSVESQSETLDGFDQEDVSNCLSDLGGNEVPEESSNCIVLANPDMMEHVLLDWTLWGSASISVQLAVLKFIERLVGIHQYRSHNLTILRQLNIVQHLLATLQRVDIEVPVIEKLVVLLGILLEDGFIHSELKHIADFMAITFDPPDIIHDISSIPPESMGVQVITRNILLEMLIDLQMSISSEEVLETWHKLVSSQVITFLLDEAVHPTSIRWVMTLIGVCLSSSQTFAMKFRESGGYQALAHVLRNFSDAPELYYILFCLLFGKAVYPRQHEVRMLDFHSLMPNDGSSIELLFPELLNSILAMSKAAFDKMSVQSELAYQTGDYSKFTESLLAGFTAAEKDMTEEFQGDALLHKTYAARLMSGEAAAPTLVGTLLRFMVDLAKMCCTFAAACSKQKFLNSSVDLYFSCARSACAVQATREASAQKADQFKHIFLEEYRSENLSLSQRDAGQAQLKRVVGKEKRSLSGSKDIQVVDSTFLEIEQPASASGEISCVNIFELENVEKLLTFAGVPHPVSSADLNSKDNKMDMEILIPNRDPDSDPLAFVPPSSPPLSEESDFETNLLAANLTGNVSISLRGENRNISESSEDELAMSTEGNTRLVNNIDASTSGVLNKSSLFQITPKLLQELDARVVPGGGPCAAGAIAVLDLIAEVIAHALCEQSKSTLLLEATLDSVLLNITPAAVLVFQGLCLTRVMNFVERRLLRDEEESRHKLDKSRWSSNLDALSSTIVDRLYMGAFCGPEGPLKVLEFLFSMLQLANKDGKLGEITPTSRGMLFTRASSRQIEPYVQTLLKNTNRAVMYCFLPSVLSGINEEFLTKTPDLLQAKLLNGNGKAEDVQGTDSIAVLQLLMANQKLLLCSSNADLDVVYCLLVNVIPMLQDSRQTARTVALDACKALLIHRRRTLEEVLACSPTQGYPLDMFHGGFDKLLSNDVIGFFTWFDDAQEMLQRVLDHRASLRWVEFVAGASQVRNVSVKGMEGYRKKEMTRRMKDILKEEDRQMEHLVERRVALDVIREKMLTDLRVMRQDKYGCMLHAESEWPGRFQQLIHERGLWSTSKITSSRQHEPLWQLCPTEGPFRKRKKIVRCKLLRFDMIGSSSEKYDINGVQVDLPEPTSLVVNIEDPDYHSFFLLFSLGSNSQKRLGYDKEAPDLPAQNGDKEEQVQDGGSSSSAVVQWSIDQKSSDDNTGLSSYKEVVDGKEMCLNLVPQSLSGETPICVPGSPLPSSHYVPEGESKHHPSQKSEDFPDNGDYLIRPYLEPGEKIRFQYNCERVRGLDKHDGIFIIGDIGLYVIENYFIDESGCICEKGGEGDLSVIDRALGVKSSTSGSAVLQEMQRGQMEEATTRWPGAKAWAYSGGAWGKERLSTGQYVPHPWHMWKLESVHELLKRRYQLRPVGIELFSMDGWNELLVFHKGERDEVFKKLLAMNLPRNSMLDTTISGVPKQGSEAGRLFAIMAKSFSKLWINGEISNFQYLMHLNTLAGRGYSDLTQYPVFPWILADYDSDELNLSNPATFRHLDKPMGALFPEREKEFRKRYDTWEDPEIPRFHYGSHYSSAGTVLFYLIRLPPFSNENLKLQGGQFDHADRLFNSMRDTWLSASQGNTSDVKELIPEFFYLPEFLENRFDLDLGIKQSGKTVDDVLLPPWAKGSAHEFIRKHREALESAYVSENLHHWIDLIFGYKQQGKAAVEATNVFFYLTYEGAVDIDSIPDPAMKASILAQINHFGQTPRQLFVKPHPIKKYPPKIPSIHALHNSALLVLQEIRTSASFISQIGWYHDKVIVAGRNCLLKPPSYKKYIAWGFPDNSLRVFLYDQNKLVSTHEAMHDGPIRSAGISQDGKVIITGGEDGVVAVWRLTKNKIQRGRFMHLQRALCAHTESITCITVSQPYGLIVSGSKDCTVIFWDLTNLEYVRQLPESNSPASALHVNDMTGDVITACGMTLAVWSINGDCLAAVNTSHLLSGSILSITTPQLSDWMEIGWFITGHQSGAIKVWHIENPNPEICTVPRRSRIKQRHSVHMEKEPAVLRSATSHSAGRTTEAAQKSCVTGGMPVYQLILHKALKWHTQPVTSLFLSNDLKQLFSGDAGGHLISWTLPHDVGPQGPLQIAQGQQLELCTFCQEAFTELGGKYHCTNCGRSGCNRCCGKYAALEAFGFSRPVRVCVDCFHS</sequence>
<keyword evidence="2" id="KW-1185">Reference proteome</keyword>
<proteinExistence type="predicted"/>
<gene>
    <name evidence="1" type="ORF">O6H91_19G085400</name>
</gene>
<protein>
    <submittedName>
        <fullName evidence="1">Uncharacterized protein</fullName>
    </submittedName>
</protein>
<evidence type="ECO:0000313" key="2">
    <source>
        <dbReference type="Proteomes" id="UP001162992"/>
    </source>
</evidence>
<dbReference type="Proteomes" id="UP001162992">
    <property type="component" value="Chromosome 19"/>
</dbReference>
<dbReference type="EMBL" id="CM055110">
    <property type="protein sequence ID" value="KAJ7522143.1"/>
    <property type="molecule type" value="Genomic_DNA"/>
</dbReference>
<evidence type="ECO:0000313" key="1">
    <source>
        <dbReference type="EMBL" id="KAJ7522143.1"/>
    </source>
</evidence>
<accession>A0ACC2AX80</accession>
<reference evidence="2" key="1">
    <citation type="journal article" date="2024" name="Proc. Natl. Acad. Sci. U.S.A.">
        <title>Extraordinary preservation of gene collinearity over three hundred million years revealed in homosporous lycophytes.</title>
        <authorList>
            <person name="Li C."/>
            <person name="Wickell D."/>
            <person name="Kuo L.Y."/>
            <person name="Chen X."/>
            <person name="Nie B."/>
            <person name="Liao X."/>
            <person name="Peng D."/>
            <person name="Ji J."/>
            <person name="Jenkins J."/>
            <person name="Williams M."/>
            <person name="Shu S."/>
            <person name="Plott C."/>
            <person name="Barry K."/>
            <person name="Rajasekar S."/>
            <person name="Grimwood J."/>
            <person name="Han X."/>
            <person name="Sun S."/>
            <person name="Hou Z."/>
            <person name="He W."/>
            <person name="Dai G."/>
            <person name="Sun C."/>
            <person name="Schmutz J."/>
            <person name="Leebens-Mack J.H."/>
            <person name="Li F.W."/>
            <person name="Wang L."/>
        </authorList>
    </citation>
    <scope>NUCLEOTIDE SEQUENCE [LARGE SCALE GENOMIC DNA]</scope>
    <source>
        <strain evidence="2">cv. PW_Plant_1</strain>
    </source>
</reference>
<name>A0ACC2AX80_DIPCM</name>